<evidence type="ECO:0000259" key="2">
    <source>
        <dbReference type="Pfam" id="PF20033"/>
    </source>
</evidence>
<organism evidence="3 4">
    <name type="scientific">Pedobacter frigoris</name>
    <dbReference type="NCBI Taxonomy" id="2571272"/>
    <lineage>
        <taxon>Bacteria</taxon>
        <taxon>Pseudomonadati</taxon>
        <taxon>Bacteroidota</taxon>
        <taxon>Sphingobacteriia</taxon>
        <taxon>Sphingobacteriales</taxon>
        <taxon>Sphingobacteriaceae</taxon>
        <taxon>Pedobacter</taxon>
    </lineage>
</organism>
<feature type="chain" id="PRO_5020850460" description="DUF6438 domain-containing protein" evidence="1">
    <location>
        <begin position="24"/>
        <end position="156"/>
    </location>
</feature>
<feature type="domain" description="DUF6438" evidence="2">
    <location>
        <begin position="42"/>
        <end position="143"/>
    </location>
</feature>
<proteinExistence type="predicted"/>
<accession>A0A4U1CNQ5</accession>
<dbReference type="RefSeq" id="WP_136834990.1">
    <property type="nucleotide sequence ID" value="NZ_SWBQ01000001.1"/>
</dbReference>
<name>A0A4U1CNQ5_9SPHI</name>
<dbReference type="Pfam" id="PF20033">
    <property type="entry name" value="DUF6438"/>
    <property type="match status" value="1"/>
</dbReference>
<evidence type="ECO:0000313" key="4">
    <source>
        <dbReference type="Proteomes" id="UP000307244"/>
    </source>
</evidence>
<reference evidence="3 4" key="1">
    <citation type="submission" date="2019-04" db="EMBL/GenBank/DDBJ databases">
        <title>Pedobacter sp. RP-3-15 sp. nov., isolated from Arctic soil.</title>
        <authorList>
            <person name="Dahal R.H."/>
            <person name="Kim D.-U."/>
        </authorList>
    </citation>
    <scope>NUCLEOTIDE SEQUENCE [LARGE SCALE GENOMIC DNA]</scope>
    <source>
        <strain evidence="3 4">RP-3-15</strain>
    </source>
</reference>
<dbReference type="Proteomes" id="UP000307244">
    <property type="component" value="Unassembled WGS sequence"/>
</dbReference>
<evidence type="ECO:0000256" key="1">
    <source>
        <dbReference type="SAM" id="SignalP"/>
    </source>
</evidence>
<dbReference type="PROSITE" id="PS51257">
    <property type="entry name" value="PROKAR_LIPOPROTEIN"/>
    <property type="match status" value="1"/>
</dbReference>
<feature type="signal peptide" evidence="1">
    <location>
        <begin position="1"/>
        <end position="23"/>
    </location>
</feature>
<evidence type="ECO:0000313" key="3">
    <source>
        <dbReference type="EMBL" id="TKC09581.1"/>
    </source>
</evidence>
<dbReference type="InterPro" id="IPR045497">
    <property type="entry name" value="DUF6438"/>
</dbReference>
<comment type="caution">
    <text evidence="3">The sequence shown here is derived from an EMBL/GenBank/DDBJ whole genome shotgun (WGS) entry which is preliminary data.</text>
</comment>
<protein>
    <recommendedName>
        <fullName evidence="2">DUF6438 domain-containing protein</fullName>
    </recommendedName>
</protein>
<dbReference type="OrthoDB" id="5522116at2"/>
<dbReference type="EMBL" id="SWBQ01000001">
    <property type="protein sequence ID" value="TKC09581.1"/>
    <property type="molecule type" value="Genomic_DNA"/>
</dbReference>
<keyword evidence="1" id="KW-0732">Signal</keyword>
<dbReference type="AlphaFoldDB" id="A0A4U1CNQ5"/>
<sequence length="156" mass="17200">MKANLLKLSVALLLLSLIVTACKKDQKTPDDSLVISYGLDVGLCYGYCNNKLTVKKDHITLRRTDNNPAITAKVCEGTISAEDWNALKASINLIQFSKLNDTYGCPGCTDGGISWVEITYNGTTKRVTFDSGKEPANMSAYLNILRQHRDSFKDCN</sequence>
<gene>
    <name evidence="3" type="ORF">FA047_05700</name>
</gene>
<keyword evidence="4" id="KW-1185">Reference proteome</keyword>